<dbReference type="SMART" id="SM00249">
    <property type="entry name" value="PHD"/>
    <property type="match status" value="1"/>
</dbReference>
<evidence type="ECO:0000259" key="8">
    <source>
        <dbReference type="PROSITE" id="PS50014"/>
    </source>
</evidence>
<dbReference type="OrthoDB" id="115879at2759"/>
<feature type="region of interest" description="Disordered" evidence="7">
    <location>
        <begin position="1728"/>
        <end position="1758"/>
    </location>
</feature>
<feature type="domain" description="PHD-type" evidence="9">
    <location>
        <begin position="1677"/>
        <end position="1723"/>
    </location>
</feature>
<gene>
    <name evidence="10" type="ORF">TrCOL_g5760</name>
</gene>
<feature type="domain" description="Bromo" evidence="8">
    <location>
        <begin position="756"/>
        <end position="826"/>
    </location>
</feature>
<protein>
    <submittedName>
        <fullName evidence="10">Uncharacterized protein</fullName>
    </submittedName>
</protein>
<dbReference type="PROSITE" id="PS50016">
    <property type="entry name" value="ZF_PHD_2"/>
    <property type="match status" value="1"/>
</dbReference>
<dbReference type="InterPro" id="IPR011011">
    <property type="entry name" value="Znf_FYVE_PHD"/>
</dbReference>
<evidence type="ECO:0000256" key="3">
    <source>
        <dbReference type="ARBA" id="ARBA00022833"/>
    </source>
</evidence>
<feature type="region of interest" description="Disordered" evidence="7">
    <location>
        <begin position="965"/>
        <end position="997"/>
    </location>
</feature>
<feature type="region of interest" description="Disordered" evidence="7">
    <location>
        <begin position="1111"/>
        <end position="1181"/>
    </location>
</feature>
<dbReference type="GO" id="GO:0005768">
    <property type="term" value="C:endosome"/>
    <property type="evidence" value="ECO:0007669"/>
    <property type="project" value="TreeGrafter"/>
</dbReference>
<sequence>MSSSTTTGTTSAGAAQEKNSKRLDKKAESDKEPETGSVNSGKGKGGEKGDVRDNGDSGDDSDGSVNSSNSGSSMTEYERLREARIARNESFLASLGLSGNIMRDDLKKRKRVKRPRKKPGPDFVKRSSVRFEGRTFNFKDKNEEALEQRREEQEERKRRREEKQLEKNMKAMERAIVKETKNRLTERDKVIKEFKKTIKDSERDSKRAANLLSLYERKLTNLLNGKSRKLTKIFGEEERAEEIEFARLKSEKLLDDKYCNEEDFKAQFVKAQAEAASNFADLLEAAEETLLEALVGADSDVAVKLRILSGYAYSSGSPSPNSTRKPAPNYHVTPPTLEVRPLAPPEYSHKCKTRPVGSPLRAQSNGTLYPIDRSWLQQEGGGKTDQYVPQAGDRVYYFAKGHRSFLKNHPDLFGTRCKLKDRVPPWLRTDIKNCGWGYWQGVDDNNVPFDYCLGREGLLCVVEKVDAEFGADLVGLANPINLIVTLKPLERAKGSVPADSFPTTVVSSRKRPAPSTHSAATISTPTKHETTTLINSPPRWKEDSEDEAANSFIKKVRVIANHTKMSKDDHLIRATVMGRDITVKLMAQGKQVKYRAPADAKKKRNRAGRRTTNAFSKSTTLQSSAYEQTSIPPTFDVTFRPTNEADYLIHAPSISTSKNNFDIGERVKMSFGADGIFHGEIVAKKEPSIPQRHIWEGYTVKWDAEANSHDVSAWELLDESTEASQSISGHDSGVDFKWRLSQGTALKLAEMLEVVGQTPEGTSFYQGPPDSTTPNFWDVVPNPISLKRIVSRLKNGYYRNFVAVLDELRQFLDGYLIYWGTKTVSEPNWAWTSKCLTTYEIAKRASINIFATEAILESTASLSTLIDESLTEGRAAVTELPQSVAGADDVSTEWLSITNPDKSWTEREAIAWIPQHGDLVQYSRDKHVEFVSNFEAGLTADGRVIPIKPKLILTNASRKICKQPKQQITPNNQQFQAQEKRQKQQHHQQEGQQHRQFELQQQQQQQQYVQMLQQQQAMPWGLPFNAFPAQNLQQQQQQMQYQMWMQQQMLMQQMGQGMQQMGQGMQQIGQGMHGVMQLQQQQQQHFLQQQQLLQQQQQQLLQQQHFTPLVPAQSTTPASTSASGSTSTPTRTQVPAPTSSSSSSTPVPAPSSKATIQAPTDATTTPTQKAQPSLTSTNKFDHGKIETSEEWETCIVTGVEFYFPNKYPVATSKKAFGDKLPFAKITLCSDGSKISLARTFTVHYRPIAKSAGNAALQFIRPLWCNKLYRKSHKPMGVPSSTRRGFCMLLRRLQDRIISGTDPAFFEGGNTVDSTTVDHVTGAEKRHERLKEAYFGSDSNNDDLRSFTPEHDLSIDRIIERVKNGYYRQISAIENDLIRCFKIRANYRLHGFKDKLQVAVVTQSLVDAGAEVAKYASFMDTLSKMERNAINEVLHARRCFAAAILFVRETNLSEWAFSSGSKSSFEQLRKDYDAISASEAAFNVAHKKLMDTIASEKEQDEQEGIIFGTGREFLPNPKTNENEAAPDLMASTCTNLVMVSCNPLAVYIKVGGIRVKAGILQPSDIVCNPALAKALDFNGKSDPTVDFLKRVGTKKKSLALLGIGGAEKNDFLNTLNLLIASVEEQRKILVESTEAVVVASKGLKETEALGEIVVTAADVAEMVMGDLGGWEGEEDVHEDYCLVCESGGDLIMCDGCPNCAHLECIGLEEIGDEEEWFCPACISKIVSSEKFKSSKGAGGGGEEGKMEEKEEKKETTKDA</sequence>
<feature type="compositionally biased region" description="Basic and acidic residues" evidence="7">
    <location>
        <begin position="18"/>
        <end position="34"/>
    </location>
</feature>
<comment type="caution">
    <text evidence="10">The sequence shown here is derived from an EMBL/GenBank/DDBJ whole genome shotgun (WGS) entry which is preliminary data.</text>
</comment>
<proteinExistence type="predicted"/>
<dbReference type="Pfam" id="PF00439">
    <property type="entry name" value="Bromodomain"/>
    <property type="match status" value="1"/>
</dbReference>
<dbReference type="Gene3D" id="3.30.40.10">
    <property type="entry name" value="Zinc/RING finger domain, C3HC4 (zinc finger)"/>
    <property type="match status" value="1"/>
</dbReference>
<evidence type="ECO:0000259" key="9">
    <source>
        <dbReference type="PROSITE" id="PS50016"/>
    </source>
</evidence>
<dbReference type="Proteomes" id="UP001165065">
    <property type="component" value="Unassembled WGS sequence"/>
</dbReference>
<dbReference type="EMBL" id="BRYA01000524">
    <property type="protein sequence ID" value="GMI20901.1"/>
    <property type="molecule type" value="Genomic_DNA"/>
</dbReference>
<feature type="compositionally biased region" description="Low complexity" evidence="7">
    <location>
        <begin position="1"/>
        <end position="15"/>
    </location>
</feature>
<name>A0A9W7FUP9_9STRA</name>
<keyword evidence="2 6" id="KW-0863">Zinc-finger</keyword>
<keyword evidence="11" id="KW-1185">Reference proteome</keyword>
<dbReference type="PANTHER" id="PTHR23030:SF30">
    <property type="entry name" value="TYROSINE-PROTEIN PHOSPHATASE NON-RECEPTOR TYPE 23"/>
    <property type="match status" value="1"/>
</dbReference>
<feature type="compositionally biased region" description="Basic and acidic residues" evidence="7">
    <location>
        <begin position="76"/>
        <end position="87"/>
    </location>
</feature>
<feature type="compositionally biased region" description="Polar residues" evidence="7">
    <location>
        <begin position="515"/>
        <end position="535"/>
    </location>
</feature>
<dbReference type="Gene3D" id="1.20.920.10">
    <property type="entry name" value="Bromodomain-like"/>
    <property type="match status" value="1"/>
</dbReference>
<dbReference type="InterPro" id="IPR001965">
    <property type="entry name" value="Znf_PHD"/>
</dbReference>
<evidence type="ECO:0000256" key="1">
    <source>
        <dbReference type="ARBA" id="ARBA00022723"/>
    </source>
</evidence>
<dbReference type="SUPFAM" id="SSF47370">
    <property type="entry name" value="Bromodomain"/>
    <property type="match status" value="1"/>
</dbReference>
<feature type="region of interest" description="Disordered" evidence="7">
    <location>
        <begin position="502"/>
        <end position="544"/>
    </location>
</feature>
<dbReference type="SUPFAM" id="SSF57903">
    <property type="entry name" value="FYVE/PHD zinc finger"/>
    <property type="match status" value="1"/>
</dbReference>
<dbReference type="InterPro" id="IPR001487">
    <property type="entry name" value="Bromodomain"/>
</dbReference>
<dbReference type="InterPro" id="IPR036427">
    <property type="entry name" value="Bromodomain-like_sf"/>
</dbReference>
<dbReference type="GO" id="GO:0043328">
    <property type="term" value="P:protein transport to vacuole involved in ubiquitin-dependent protein catabolic process via the multivesicular body sorting pathway"/>
    <property type="evidence" value="ECO:0007669"/>
    <property type="project" value="TreeGrafter"/>
</dbReference>
<dbReference type="Pfam" id="PF00628">
    <property type="entry name" value="PHD"/>
    <property type="match status" value="1"/>
</dbReference>
<feature type="compositionally biased region" description="Basic and acidic residues" evidence="7">
    <location>
        <begin position="119"/>
        <end position="167"/>
    </location>
</feature>
<accession>A0A9W7FUP9</accession>
<dbReference type="GO" id="GO:0008270">
    <property type="term" value="F:zinc ion binding"/>
    <property type="evidence" value="ECO:0007669"/>
    <property type="project" value="UniProtKB-KW"/>
</dbReference>
<feature type="region of interest" description="Disordered" evidence="7">
    <location>
        <begin position="1"/>
        <end position="167"/>
    </location>
</feature>
<keyword evidence="1" id="KW-0479">Metal-binding</keyword>
<feature type="compositionally biased region" description="Basic and acidic residues" evidence="7">
    <location>
        <begin position="978"/>
        <end position="997"/>
    </location>
</feature>
<evidence type="ECO:0000256" key="7">
    <source>
        <dbReference type="SAM" id="MobiDB-lite"/>
    </source>
</evidence>
<evidence type="ECO:0000313" key="10">
    <source>
        <dbReference type="EMBL" id="GMI20901.1"/>
    </source>
</evidence>
<evidence type="ECO:0000256" key="6">
    <source>
        <dbReference type="PROSITE-ProRule" id="PRU00146"/>
    </source>
</evidence>
<dbReference type="PANTHER" id="PTHR23030">
    <property type="entry name" value="PCD6 INTERACTING PROTEIN-RELATED"/>
    <property type="match status" value="1"/>
</dbReference>
<feature type="compositionally biased region" description="Low complexity" evidence="7">
    <location>
        <begin position="63"/>
        <end position="73"/>
    </location>
</feature>
<dbReference type="InterPro" id="IPR013083">
    <property type="entry name" value="Znf_RING/FYVE/PHD"/>
</dbReference>
<feature type="compositionally biased region" description="Basic and acidic residues" evidence="7">
    <location>
        <begin position="44"/>
        <end position="55"/>
    </location>
</feature>
<evidence type="ECO:0000256" key="5">
    <source>
        <dbReference type="PROSITE-ProRule" id="PRU00035"/>
    </source>
</evidence>
<evidence type="ECO:0000313" key="11">
    <source>
        <dbReference type="Proteomes" id="UP001165065"/>
    </source>
</evidence>
<feature type="compositionally biased region" description="Basic and acidic residues" evidence="7">
    <location>
        <begin position="1741"/>
        <end position="1758"/>
    </location>
</feature>
<evidence type="ECO:0000256" key="4">
    <source>
        <dbReference type="ARBA" id="ARBA00023117"/>
    </source>
</evidence>
<keyword evidence="4 5" id="KW-0103">Bromodomain</keyword>
<keyword evidence="3" id="KW-0862">Zinc</keyword>
<reference evidence="11" key="1">
    <citation type="journal article" date="2023" name="Commun. Biol.">
        <title>Genome analysis of Parmales, the sister group of diatoms, reveals the evolutionary specialization of diatoms from phago-mixotrophs to photoautotrophs.</title>
        <authorList>
            <person name="Ban H."/>
            <person name="Sato S."/>
            <person name="Yoshikawa S."/>
            <person name="Yamada K."/>
            <person name="Nakamura Y."/>
            <person name="Ichinomiya M."/>
            <person name="Sato N."/>
            <person name="Blanc-Mathieu R."/>
            <person name="Endo H."/>
            <person name="Kuwata A."/>
            <person name="Ogata H."/>
        </authorList>
    </citation>
    <scope>NUCLEOTIDE SEQUENCE [LARGE SCALE GENOMIC DNA]</scope>
</reference>
<feature type="compositionally biased region" description="Basic residues" evidence="7">
    <location>
        <begin position="108"/>
        <end position="118"/>
    </location>
</feature>
<evidence type="ECO:0000256" key="2">
    <source>
        <dbReference type="ARBA" id="ARBA00022771"/>
    </source>
</evidence>
<feature type="compositionally biased region" description="Low complexity" evidence="7">
    <location>
        <begin position="1111"/>
        <end position="1172"/>
    </location>
</feature>
<dbReference type="PROSITE" id="PS50014">
    <property type="entry name" value="BROMODOMAIN_2"/>
    <property type="match status" value="1"/>
</dbReference>
<organism evidence="10 11">
    <name type="scientific">Triparma columacea</name>
    <dbReference type="NCBI Taxonomy" id="722753"/>
    <lineage>
        <taxon>Eukaryota</taxon>
        <taxon>Sar</taxon>
        <taxon>Stramenopiles</taxon>
        <taxon>Ochrophyta</taxon>
        <taxon>Bolidophyceae</taxon>
        <taxon>Parmales</taxon>
        <taxon>Triparmaceae</taxon>
        <taxon>Triparma</taxon>
    </lineage>
</organism>
<dbReference type="InterPro" id="IPR019787">
    <property type="entry name" value="Znf_PHD-finger"/>
</dbReference>